<gene>
    <name evidence="1" type="ORF">Lalb_Chr11g0065551</name>
</gene>
<dbReference type="EMBL" id="WOCE01000011">
    <property type="protein sequence ID" value="KAE9603888.1"/>
    <property type="molecule type" value="Genomic_DNA"/>
</dbReference>
<comment type="caution">
    <text evidence="1">The sequence shown here is derived from an EMBL/GenBank/DDBJ whole genome shotgun (WGS) entry which is preliminary data.</text>
</comment>
<dbReference type="Proteomes" id="UP000447434">
    <property type="component" value="Chromosome 11"/>
</dbReference>
<dbReference type="AlphaFoldDB" id="A0A6A4PQT3"/>
<sequence>MLILIQGNLQLVCMARHMRGMVFPPTLFLDYSNHHLVITFTFIFNNPLFTSKLSNMQQVQ</sequence>
<proteinExistence type="predicted"/>
<organism evidence="1 2">
    <name type="scientific">Lupinus albus</name>
    <name type="common">White lupine</name>
    <name type="synonym">Lupinus termis</name>
    <dbReference type="NCBI Taxonomy" id="3870"/>
    <lineage>
        <taxon>Eukaryota</taxon>
        <taxon>Viridiplantae</taxon>
        <taxon>Streptophyta</taxon>
        <taxon>Embryophyta</taxon>
        <taxon>Tracheophyta</taxon>
        <taxon>Spermatophyta</taxon>
        <taxon>Magnoliopsida</taxon>
        <taxon>eudicotyledons</taxon>
        <taxon>Gunneridae</taxon>
        <taxon>Pentapetalae</taxon>
        <taxon>rosids</taxon>
        <taxon>fabids</taxon>
        <taxon>Fabales</taxon>
        <taxon>Fabaceae</taxon>
        <taxon>Papilionoideae</taxon>
        <taxon>50 kb inversion clade</taxon>
        <taxon>genistoids sensu lato</taxon>
        <taxon>core genistoids</taxon>
        <taxon>Genisteae</taxon>
        <taxon>Lupinus</taxon>
    </lineage>
</organism>
<evidence type="ECO:0000313" key="2">
    <source>
        <dbReference type="Proteomes" id="UP000447434"/>
    </source>
</evidence>
<accession>A0A6A4PQT3</accession>
<reference evidence="2" key="1">
    <citation type="journal article" date="2020" name="Nat. Commun.">
        <title>Genome sequence of the cluster root forming white lupin.</title>
        <authorList>
            <person name="Hufnagel B."/>
            <person name="Marques A."/>
            <person name="Soriano A."/>
            <person name="Marques L."/>
            <person name="Divol F."/>
            <person name="Doumas P."/>
            <person name="Sallet E."/>
            <person name="Mancinotti D."/>
            <person name="Carrere S."/>
            <person name="Marande W."/>
            <person name="Arribat S."/>
            <person name="Keller J."/>
            <person name="Huneau C."/>
            <person name="Blein T."/>
            <person name="Aime D."/>
            <person name="Laguerre M."/>
            <person name="Taylor J."/>
            <person name="Schubert V."/>
            <person name="Nelson M."/>
            <person name="Geu-Flores F."/>
            <person name="Crespi M."/>
            <person name="Gallardo-Guerrero K."/>
            <person name="Delaux P.-M."/>
            <person name="Salse J."/>
            <person name="Berges H."/>
            <person name="Guyot R."/>
            <person name="Gouzy J."/>
            <person name="Peret B."/>
        </authorList>
    </citation>
    <scope>NUCLEOTIDE SEQUENCE [LARGE SCALE GENOMIC DNA]</scope>
    <source>
        <strain evidence="2">cv. Amiga</strain>
    </source>
</reference>
<name>A0A6A4PQT3_LUPAL</name>
<evidence type="ECO:0000313" key="1">
    <source>
        <dbReference type="EMBL" id="KAE9603888.1"/>
    </source>
</evidence>
<protein>
    <submittedName>
        <fullName evidence="1">Uncharacterized protein</fullName>
    </submittedName>
</protein>
<keyword evidence="2" id="KW-1185">Reference proteome</keyword>